<evidence type="ECO:0000256" key="1">
    <source>
        <dbReference type="ARBA" id="ARBA00005010"/>
    </source>
</evidence>
<comment type="caution">
    <text evidence="8">The sequence shown here is derived from an EMBL/GenBank/DDBJ whole genome shotgun (WGS) entry which is preliminary data.</text>
</comment>
<keyword evidence="4" id="KW-0520">NAD</keyword>
<dbReference type="RefSeq" id="WP_061804559.1">
    <property type="nucleotide sequence ID" value="NZ_FOXX01000005.1"/>
</dbReference>
<dbReference type="NCBIfam" id="TIGR01470">
    <property type="entry name" value="cysG_Nterm"/>
    <property type="match status" value="1"/>
</dbReference>
<proteinExistence type="predicted"/>
<dbReference type="InterPro" id="IPR036291">
    <property type="entry name" value="NAD(P)-bd_dom_sf"/>
</dbReference>
<sequence>MYTVTLNIRNKKALVVGGGTVATRKIRHLLKEGANVTVISPEATDEIKKWEEKGEVHWEKREANELDVPSAFLVILATNNTEDNEKLLKAASPNQLVNVAHKGDKGSYTVPAQFTRGDLTISVSTGGGSPLLAKKIRDELSARYDESYEQYVNFLNEVRSFIHENEKQAEEKRKLLHSSLQEEMKDAHHQQLFWQALYDKYKKD</sequence>
<keyword evidence="5" id="KW-0627">Porphyrin biosynthesis</keyword>
<dbReference type="EC" id="1.3.1.76" evidence="2"/>
<dbReference type="InterPro" id="IPR028161">
    <property type="entry name" value="Met8-like"/>
</dbReference>
<dbReference type="EMBL" id="FOXX01000005">
    <property type="protein sequence ID" value="SFQ63810.1"/>
    <property type="molecule type" value="Genomic_DNA"/>
</dbReference>
<comment type="pathway">
    <text evidence="1">Porphyrin-containing compound metabolism; siroheme biosynthesis; sirohydrochlorin from precorrin-2: step 1/1.</text>
</comment>
<evidence type="ECO:0000256" key="6">
    <source>
        <dbReference type="ARBA" id="ARBA00047561"/>
    </source>
</evidence>
<feature type="domain" description="Siroheme synthase central" evidence="7">
    <location>
        <begin position="116"/>
        <end position="141"/>
    </location>
</feature>
<organism evidence="8 9">
    <name type="scientific">Priestia endophytica DSM 13796</name>
    <dbReference type="NCBI Taxonomy" id="1121089"/>
    <lineage>
        <taxon>Bacteria</taxon>
        <taxon>Bacillati</taxon>
        <taxon>Bacillota</taxon>
        <taxon>Bacilli</taxon>
        <taxon>Bacillales</taxon>
        <taxon>Bacillaceae</taxon>
        <taxon>Priestia</taxon>
    </lineage>
</organism>
<dbReference type="SUPFAM" id="SSF75615">
    <property type="entry name" value="Siroheme synthase middle domains-like"/>
    <property type="match status" value="1"/>
</dbReference>
<dbReference type="InterPro" id="IPR028281">
    <property type="entry name" value="Sirohaem_synthase_central"/>
</dbReference>
<evidence type="ECO:0000313" key="8">
    <source>
        <dbReference type="EMBL" id="SFQ63810.1"/>
    </source>
</evidence>
<dbReference type="Gene3D" id="1.10.8.610">
    <property type="entry name" value="SirC, precorrin-2 dehydrogenase, C-terminal helical domain-like"/>
    <property type="match status" value="1"/>
</dbReference>
<evidence type="ECO:0000256" key="4">
    <source>
        <dbReference type="ARBA" id="ARBA00023027"/>
    </source>
</evidence>
<dbReference type="SUPFAM" id="SSF51735">
    <property type="entry name" value="NAD(P)-binding Rossmann-fold domains"/>
    <property type="match status" value="1"/>
</dbReference>
<dbReference type="Pfam" id="PF22440">
    <property type="entry name" value="SirC_C"/>
    <property type="match status" value="1"/>
</dbReference>
<comment type="catalytic activity">
    <reaction evidence="6">
        <text>precorrin-2 + NAD(+) = sirohydrochlorin + NADH + 2 H(+)</text>
        <dbReference type="Rhea" id="RHEA:15613"/>
        <dbReference type="ChEBI" id="CHEBI:15378"/>
        <dbReference type="ChEBI" id="CHEBI:57540"/>
        <dbReference type="ChEBI" id="CHEBI:57945"/>
        <dbReference type="ChEBI" id="CHEBI:58351"/>
        <dbReference type="ChEBI" id="CHEBI:58827"/>
        <dbReference type="EC" id="1.3.1.76"/>
    </reaction>
</comment>
<keyword evidence="3" id="KW-0560">Oxidoreductase</keyword>
<dbReference type="GeneID" id="93711172"/>
<dbReference type="Pfam" id="PF14824">
    <property type="entry name" value="Sirohm_synth_M"/>
    <property type="match status" value="1"/>
</dbReference>
<dbReference type="Gene3D" id="3.40.50.720">
    <property type="entry name" value="NAD(P)-binding Rossmann-like Domain"/>
    <property type="match status" value="1"/>
</dbReference>
<reference evidence="8 9" key="1">
    <citation type="submission" date="2016-10" db="EMBL/GenBank/DDBJ databases">
        <authorList>
            <person name="Varghese N."/>
            <person name="Submissions S."/>
        </authorList>
    </citation>
    <scope>NUCLEOTIDE SEQUENCE [LARGE SCALE GENOMIC DNA]</scope>
    <source>
        <strain evidence="8 9">DSM 13796</strain>
    </source>
</reference>
<evidence type="ECO:0000313" key="9">
    <source>
        <dbReference type="Proteomes" id="UP000182762"/>
    </source>
</evidence>
<evidence type="ECO:0000256" key="3">
    <source>
        <dbReference type="ARBA" id="ARBA00023002"/>
    </source>
</evidence>
<keyword evidence="9" id="KW-1185">Reference proteome</keyword>
<dbReference type="Pfam" id="PF13241">
    <property type="entry name" value="NAD_binding_7"/>
    <property type="match status" value="1"/>
</dbReference>
<dbReference type="InterPro" id="IPR006367">
    <property type="entry name" value="Sirohaem_synthase_N"/>
</dbReference>
<dbReference type="InterPro" id="IPR042518">
    <property type="entry name" value="SirC_C"/>
</dbReference>
<dbReference type="PANTHER" id="PTHR35330:SF1">
    <property type="entry name" value="SIROHEME BIOSYNTHESIS PROTEIN MET8"/>
    <property type="match status" value="1"/>
</dbReference>
<gene>
    <name evidence="8" type="ORF">SAMN02745910_02524</name>
</gene>
<evidence type="ECO:0000256" key="2">
    <source>
        <dbReference type="ARBA" id="ARBA00012400"/>
    </source>
</evidence>
<evidence type="ECO:0000259" key="7">
    <source>
        <dbReference type="Pfam" id="PF14824"/>
    </source>
</evidence>
<name>A0A1I6A586_9BACI</name>
<evidence type="ECO:0000256" key="5">
    <source>
        <dbReference type="ARBA" id="ARBA00023244"/>
    </source>
</evidence>
<accession>A0A1I6A586</accession>
<dbReference type="PANTHER" id="PTHR35330">
    <property type="entry name" value="SIROHEME BIOSYNTHESIS PROTEIN MET8"/>
    <property type="match status" value="1"/>
</dbReference>
<protein>
    <recommendedName>
        <fullName evidence="2">precorrin-2 dehydrogenase</fullName>
        <ecNumber evidence="2">1.3.1.76</ecNumber>
    </recommendedName>
</protein>
<dbReference type="Proteomes" id="UP000182762">
    <property type="component" value="Unassembled WGS sequence"/>
</dbReference>